<evidence type="ECO:0000313" key="1">
    <source>
        <dbReference type="EMBL" id="QBO59623.1"/>
    </source>
</evidence>
<keyword evidence="2" id="KW-1185">Reference proteome</keyword>
<dbReference type="EMBL" id="CP037954">
    <property type="protein sequence ID" value="QBO59623.1"/>
    <property type="molecule type" value="Genomic_DNA"/>
</dbReference>
<dbReference type="Pfam" id="PF14103">
    <property type="entry name" value="DUF4276"/>
    <property type="match status" value="1"/>
</dbReference>
<accession>A0A4P6ZIN7</accession>
<evidence type="ECO:0008006" key="3">
    <source>
        <dbReference type="Google" id="ProtNLM"/>
    </source>
</evidence>
<dbReference type="Proteomes" id="UP000294419">
    <property type="component" value="Chromosome"/>
</dbReference>
<gene>
    <name evidence="1" type="ORF">NBC122_02822</name>
</gene>
<evidence type="ECO:0000313" key="2">
    <source>
        <dbReference type="Proteomes" id="UP000294419"/>
    </source>
</evidence>
<dbReference type="AlphaFoldDB" id="A0A4P6ZIN7"/>
<dbReference type="RefSeq" id="WP_133440940.1">
    <property type="nucleotide sequence ID" value="NZ_CP037954.1"/>
</dbReference>
<reference evidence="1 2" key="1">
    <citation type="submission" date="2019-03" db="EMBL/GenBank/DDBJ databases">
        <authorList>
            <person name="Kim H."/>
            <person name="Yu S.-M."/>
        </authorList>
    </citation>
    <scope>NUCLEOTIDE SEQUENCE [LARGE SCALE GENOMIC DNA]</scope>
    <source>
        <strain evidence="1 2">NBC122</strain>
    </source>
</reference>
<protein>
    <recommendedName>
        <fullName evidence="3">DUF4276 family protein</fullName>
    </recommendedName>
</protein>
<name>A0A4P6ZIN7_9FLAO</name>
<dbReference type="InterPro" id="IPR025455">
    <property type="entry name" value="DUF4276"/>
</dbReference>
<sequence length="218" mass="25743">MKRIIIICEGPTEQSFVKTNLVVPFIHKDIFLQSPLIKASRGGIVKWGRLKEQIEMHLKSDTEAYVTTFIDYYGLYSKYEFPGWEDAQKIPDQNLRMDELEKHMLLSINPDLQNRFIPYMQLHEFEGLLFYNIDIFKEQIPENDLVGIEELRKIFRDYTNPEMINNARETSPSHRLRRIISGYNKIVYGDILSEAIGIERIRTKAPRFNKWISILESI</sequence>
<organism evidence="1 2">
    <name type="scientific">Chryseobacterium salivictor</name>
    <dbReference type="NCBI Taxonomy" id="2547600"/>
    <lineage>
        <taxon>Bacteria</taxon>
        <taxon>Pseudomonadati</taxon>
        <taxon>Bacteroidota</taxon>
        <taxon>Flavobacteriia</taxon>
        <taxon>Flavobacteriales</taxon>
        <taxon>Weeksellaceae</taxon>
        <taxon>Chryseobacterium group</taxon>
        <taxon>Chryseobacterium</taxon>
    </lineage>
</organism>
<proteinExistence type="predicted"/>
<dbReference type="KEGG" id="csal:NBC122_02822"/>
<dbReference type="OrthoDB" id="9801478at2"/>